<evidence type="ECO:0000256" key="3">
    <source>
        <dbReference type="ARBA" id="ARBA00023235"/>
    </source>
</evidence>
<evidence type="ECO:0000256" key="4">
    <source>
        <dbReference type="ARBA" id="ARBA00023277"/>
    </source>
</evidence>
<evidence type="ECO:0000313" key="10">
    <source>
        <dbReference type="EMBL" id="NDW15910.1"/>
    </source>
</evidence>
<dbReference type="UniPathway" id="UPA00242"/>
<feature type="binding site" evidence="8">
    <location>
        <begin position="107"/>
        <end position="108"/>
    </location>
    <ligand>
        <name>beta-D-galactose</name>
        <dbReference type="ChEBI" id="CHEBI:27667"/>
    </ligand>
</feature>
<feature type="compositionally biased region" description="Polar residues" evidence="9">
    <location>
        <begin position="1"/>
        <end position="12"/>
    </location>
</feature>
<evidence type="ECO:0000256" key="8">
    <source>
        <dbReference type="PIRSR" id="PIRSR005096-3"/>
    </source>
</evidence>
<gene>
    <name evidence="10" type="ORF">GTQ48_10310</name>
</gene>
<dbReference type="PANTHER" id="PTHR10091:SF0">
    <property type="entry name" value="GALACTOSE MUTAROTASE"/>
    <property type="match status" value="1"/>
</dbReference>
<dbReference type="SUPFAM" id="SSF74650">
    <property type="entry name" value="Galactose mutarotase-like"/>
    <property type="match status" value="1"/>
</dbReference>
<feature type="binding site" evidence="7">
    <location>
        <position position="279"/>
    </location>
    <ligand>
        <name>beta-D-galactose</name>
        <dbReference type="ChEBI" id="CHEBI:27667"/>
    </ligand>
</feature>
<dbReference type="PIRSF" id="PIRSF005096">
    <property type="entry name" value="GALM"/>
    <property type="match status" value="1"/>
</dbReference>
<protein>
    <recommendedName>
        <fullName evidence="5">Aldose 1-epimerase</fullName>
        <ecNumber evidence="5">5.1.3.3</ecNumber>
    </recommendedName>
</protein>
<comment type="catalytic activity">
    <reaction evidence="5">
        <text>alpha-D-glucose = beta-D-glucose</text>
        <dbReference type="Rhea" id="RHEA:10264"/>
        <dbReference type="ChEBI" id="CHEBI:15903"/>
        <dbReference type="ChEBI" id="CHEBI:17925"/>
        <dbReference type="EC" id="5.1.3.3"/>
    </reaction>
</comment>
<dbReference type="GO" id="GO:0033499">
    <property type="term" value="P:galactose catabolic process via UDP-galactose, Leloir pathway"/>
    <property type="evidence" value="ECO:0007669"/>
    <property type="project" value="TreeGrafter"/>
</dbReference>
<dbReference type="Pfam" id="PF01263">
    <property type="entry name" value="Aldose_epim"/>
    <property type="match status" value="1"/>
</dbReference>
<dbReference type="InterPro" id="IPR008183">
    <property type="entry name" value="Aldose_1/G6P_1-epimerase"/>
</dbReference>
<name>A0A6N9TFG1_9ALTE</name>
<dbReference type="Gene3D" id="2.70.98.10">
    <property type="match status" value="1"/>
</dbReference>
<dbReference type="Proteomes" id="UP000471381">
    <property type="component" value="Unassembled WGS sequence"/>
</dbReference>
<reference evidence="10 11" key="1">
    <citation type="submission" date="2020-01" db="EMBL/GenBank/DDBJ databases">
        <title>Genomes of bacteria type strains.</title>
        <authorList>
            <person name="Chen J."/>
            <person name="Zhu S."/>
            <person name="Yang J."/>
        </authorList>
    </citation>
    <scope>NUCLEOTIDE SEQUENCE [LARGE SCALE GENOMIC DNA]</scope>
    <source>
        <strain evidence="10 11">LMG 24078</strain>
    </source>
</reference>
<evidence type="ECO:0000256" key="2">
    <source>
        <dbReference type="ARBA" id="ARBA00006206"/>
    </source>
</evidence>
<proteinExistence type="inferred from homology"/>
<feature type="region of interest" description="Disordered" evidence="9">
    <location>
        <begin position="1"/>
        <end position="43"/>
    </location>
</feature>
<evidence type="ECO:0000256" key="7">
    <source>
        <dbReference type="PIRSR" id="PIRSR005096-2"/>
    </source>
</evidence>
<feature type="binding site" evidence="8">
    <location>
        <begin position="207"/>
        <end position="209"/>
    </location>
    <ligand>
        <name>beta-D-galactose</name>
        <dbReference type="ChEBI" id="CHEBI:27667"/>
    </ligand>
</feature>
<evidence type="ECO:0000313" key="11">
    <source>
        <dbReference type="Proteomes" id="UP000471381"/>
    </source>
</evidence>
<dbReference type="InterPro" id="IPR014718">
    <property type="entry name" value="GH-type_carb-bd"/>
</dbReference>
<dbReference type="InterPro" id="IPR047215">
    <property type="entry name" value="Galactose_mutarotase-like"/>
</dbReference>
<evidence type="ECO:0000256" key="6">
    <source>
        <dbReference type="PIRSR" id="PIRSR005096-1"/>
    </source>
</evidence>
<dbReference type="InterPro" id="IPR015443">
    <property type="entry name" value="Aldose_1-epimerase"/>
</dbReference>
<dbReference type="InterPro" id="IPR011013">
    <property type="entry name" value="Gal_mutarotase_sf_dom"/>
</dbReference>
<feature type="active site" description="Proton acceptor" evidence="6">
    <location>
        <position position="333"/>
    </location>
</feature>
<evidence type="ECO:0000256" key="1">
    <source>
        <dbReference type="ARBA" id="ARBA00005028"/>
    </source>
</evidence>
<dbReference type="EMBL" id="JAAAWO010000006">
    <property type="protein sequence ID" value="NDW15910.1"/>
    <property type="molecule type" value="Genomic_DNA"/>
</dbReference>
<dbReference type="GO" id="GO:0030246">
    <property type="term" value="F:carbohydrate binding"/>
    <property type="evidence" value="ECO:0007669"/>
    <property type="project" value="InterPro"/>
</dbReference>
<evidence type="ECO:0000256" key="5">
    <source>
        <dbReference type="PIRNR" id="PIRNR005096"/>
    </source>
</evidence>
<dbReference type="AlphaFoldDB" id="A0A6N9TFG1"/>
<keyword evidence="11" id="KW-1185">Reference proteome</keyword>
<feature type="active site" description="Proton donor" evidence="6">
    <location>
        <position position="207"/>
    </location>
</feature>
<keyword evidence="4 5" id="KW-0119">Carbohydrate metabolism</keyword>
<comment type="caution">
    <text evidence="10">The sequence shown here is derived from an EMBL/GenBank/DDBJ whole genome shotgun (WGS) entry which is preliminary data.</text>
</comment>
<comment type="similarity">
    <text evidence="2 5">Belongs to the aldose epimerase family.</text>
</comment>
<evidence type="ECO:0000256" key="9">
    <source>
        <dbReference type="SAM" id="MobiDB-lite"/>
    </source>
</evidence>
<dbReference type="NCBIfam" id="NF008277">
    <property type="entry name" value="PRK11055.1"/>
    <property type="match status" value="1"/>
</dbReference>
<dbReference type="CDD" id="cd09019">
    <property type="entry name" value="galactose_mutarotase_like"/>
    <property type="match status" value="1"/>
</dbReference>
<keyword evidence="3 5" id="KW-0413">Isomerase</keyword>
<dbReference type="GO" id="GO:0006006">
    <property type="term" value="P:glucose metabolic process"/>
    <property type="evidence" value="ECO:0007669"/>
    <property type="project" value="TreeGrafter"/>
</dbReference>
<dbReference type="EC" id="5.1.3.3" evidence="5"/>
<organism evidence="10 11">
    <name type="scientific">Alteromonas genovensis</name>
    <dbReference type="NCBI Taxonomy" id="471225"/>
    <lineage>
        <taxon>Bacteria</taxon>
        <taxon>Pseudomonadati</taxon>
        <taxon>Pseudomonadota</taxon>
        <taxon>Gammaproteobacteria</taxon>
        <taxon>Alteromonadales</taxon>
        <taxon>Alteromonadaceae</taxon>
        <taxon>Alteromonas/Salinimonas group</taxon>
        <taxon>Alteromonas</taxon>
    </lineage>
</organism>
<dbReference type="GO" id="GO:0004034">
    <property type="term" value="F:aldose 1-epimerase activity"/>
    <property type="evidence" value="ECO:0007669"/>
    <property type="project" value="UniProtKB-EC"/>
</dbReference>
<dbReference type="PANTHER" id="PTHR10091">
    <property type="entry name" value="ALDOSE-1-EPIMERASE"/>
    <property type="match status" value="1"/>
</dbReference>
<comment type="pathway">
    <text evidence="1 5">Carbohydrate metabolism; hexose metabolism.</text>
</comment>
<feature type="compositionally biased region" description="Acidic residues" evidence="9">
    <location>
        <begin position="13"/>
        <end position="40"/>
    </location>
</feature>
<accession>A0A6N9TFG1</accession>
<sequence>MSGKASVQLSEEQLSDEQVSDEQVSDEQVSDEQVSDEQVSDEQVSMFTLSNANNMEVKILTLGGIIKEITMPDVNNALKHCIQTFDTIDEYMADESYRGAIVGRYANRIGNGCFSLNGTTYHLDKNNGEHNLHGGNAGFHKRNWASSTHCDDQSASVTLTLLSGDGEGGFPGNVAVTACYTLNNDNELSLHIKATTDKATPLSFTQHAYFTLSNESSVESTVLTIAADEVTDADSTLLPNGEFVAVNDTPFDFRVPTQIGKNVHDMPSSELFEKVGGYDHNYVLRQSANTQPQAEVSASDTGLTMKLYTNLPGLQFYTGNLKTQQQMGALCLEPQFFPDSPNKPHFPNCIVTPDSPLDMEISYAFSVTK</sequence>